<dbReference type="AlphaFoldDB" id="A0A1H3SH79"/>
<dbReference type="OrthoDB" id="9786134at2"/>
<dbReference type="InterPro" id="IPR052353">
    <property type="entry name" value="Benzoxazolinone_Detox_Enz"/>
</dbReference>
<protein>
    <submittedName>
        <fullName evidence="2">MOSC domain-containing protein YiiM</fullName>
    </submittedName>
</protein>
<dbReference type="Pfam" id="PF03475">
    <property type="entry name" value="YiiM_3-alpha"/>
    <property type="match status" value="1"/>
</dbReference>
<dbReference type="EMBL" id="FNPI01000011">
    <property type="protein sequence ID" value="SDZ37322.1"/>
    <property type="molecule type" value="Genomic_DNA"/>
</dbReference>
<dbReference type="InterPro" id="IPR005302">
    <property type="entry name" value="MoCF_Sase_C"/>
</dbReference>
<dbReference type="InterPro" id="IPR005163">
    <property type="entry name" value="Tri_helical_YiiM-like"/>
</dbReference>
<dbReference type="PANTHER" id="PTHR30212">
    <property type="entry name" value="PROTEIN YIIM"/>
    <property type="match status" value="1"/>
</dbReference>
<proteinExistence type="predicted"/>
<name>A0A1H3SH79_9BACI</name>
<dbReference type="PROSITE" id="PS51340">
    <property type="entry name" value="MOSC"/>
    <property type="match status" value="1"/>
</dbReference>
<gene>
    <name evidence="2" type="ORF">SAMN05421736_1114</name>
</gene>
<dbReference type="SUPFAM" id="SSF50800">
    <property type="entry name" value="PK beta-barrel domain-like"/>
    <property type="match status" value="1"/>
</dbReference>
<dbReference type="GO" id="GO:0030170">
    <property type="term" value="F:pyridoxal phosphate binding"/>
    <property type="evidence" value="ECO:0007669"/>
    <property type="project" value="InterPro"/>
</dbReference>
<dbReference type="PANTHER" id="PTHR30212:SF2">
    <property type="entry name" value="PROTEIN YIIM"/>
    <property type="match status" value="1"/>
</dbReference>
<dbReference type="GO" id="GO:0003824">
    <property type="term" value="F:catalytic activity"/>
    <property type="evidence" value="ECO:0007669"/>
    <property type="project" value="InterPro"/>
</dbReference>
<dbReference type="GO" id="GO:0030151">
    <property type="term" value="F:molybdenum ion binding"/>
    <property type="evidence" value="ECO:0007669"/>
    <property type="project" value="InterPro"/>
</dbReference>
<dbReference type="InterPro" id="IPR011037">
    <property type="entry name" value="Pyrv_Knase-like_insert_dom_sf"/>
</dbReference>
<accession>A0A1H3SH79</accession>
<organism evidence="2 3">
    <name type="scientific">Evansella caseinilytica</name>
    <dbReference type="NCBI Taxonomy" id="1503961"/>
    <lineage>
        <taxon>Bacteria</taxon>
        <taxon>Bacillati</taxon>
        <taxon>Bacillota</taxon>
        <taxon>Bacilli</taxon>
        <taxon>Bacillales</taxon>
        <taxon>Bacillaceae</taxon>
        <taxon>Evansella</taxon>
    </lineage>
</organism>
<keyword evidence="3" id="KW-1185">Reference proteome</keyword>
<evidence type="ECO:0000313" key="3">
    <source>
        <dbReference type="Proteomes" id="UP000198935"/>
    </source>
</evidence>
<sequence length="236" mass="27151">MNEMIVEKILVGNLKTVGEKNSNHPMNREWTSGIFKEPVKDPVWLGKTKLTGDEQADLKNHGGLEKAVFVYPIQHYLKWQEELMIENMNIGAMGENFALSGQLEENACIGDCYKIGEAVVQISQPRQPCWKPARRFQIKDLALRLQNSGRTGWYLRVIKEGYVKEGQRLQLLERPYPQWTIAKCNEVMHKKKKDLKAVTELASCEYLAQSWRKTLHAIVEKGENPNVEKRVYGPNI</sequence>
<dbReference type="Pfam" id="PF03473">
    <property type="entry name" value="MOSC"/>
    <property type="match status" value="1"/>
</dbReference>
<evidence type="ECO:0000313" key="2">
    <source>
        <dbReference type="EMBL" id="SDZ37322.1"/>
    </source>
</evidence>
<dbReference type="STRING" id="1503961.SAMN05421736_1114"/>
<evidence type="ECO:0000259" key="1">
    <source>
        <dbReference type="PROSITE" id="PS51340"/>
    </source>
</evidence>
<dbReference type="Proteomes" id="UP000198935">
    <property type="component" value="Unassembled WGS sequence"/>
</dbReference>
<dbReference type="Gene3D" id="2.40.33.20">
    <property type="entry name" value="PK beta-barrel domain-like"/>
    <property type="match status" value="1"/>
</dbReference>
<feature type="domain" description="MOSC" evidence="1">
    <location>
        <begin position="37"/>
        <end position="172"/>
    </location>
</feature>
<reference evidence="3" key="1">
    <citation type="submission" date="2016-10" db="EMBL/GenBank/DDBJ databases">
        <authorList>
            <person name="Varghese N."/>
            <person name="Submissions S."/>
        </authorList>
    </citation>
    <scope>NUCLEOTIDE SEQUENCE [LARGE SCALE GENOMIC DNA]</scope>
    <source>
        <strain evidence="3">SP</strain>
    </source>
</reference>